<comment type="caution">
    <text evidence="1">The sequence shown here is derived from an EMBL/GenBank/DDBJ whole genome shotgun (WGS) entry which is preliminary data.</text>
</comment>
<sequence length="125" mass="13505">MLRKHILSLAALVFGFGLFITQSAFTPSNAMNEKRAKLTFHYDGPQPMTRADVETESNWVYGEESCPEGNYAACAIQIESTFVDNPSSANPTLKTSANITAGPNPSDVYVSGSADNTNVILNRAE</sequence>
<dbReference type="Proteomes" id="UP001142592">
    <property type="component" value="Unassembled WGS sequence"/>
</dbReference>
<accession>A0A9X3I9B2</accession>
<dbReference type="RefSeq" id="WP_010601152.1">
    <property type="nucleotide sequence ID" value="NZ_JAPJUH010000004.1"/>
</dbReference>
<dbReference type="AlphaFoldDB" id="A0A9X3I9B2"/>
<dbReference type="EMBL" id="JAPJUH010000004">
    <property type="protein sequence ID" value="MCX3265631.1"/>
    <property type="molecule type" value="Genomic_DNA"/>
</dbReference>
<protein>
    <submittedName>
        <fullName evidence="1">Uncharacterized protein</fullName>
    </submittedName>
</protein>
<proteinExistence type="predicted"/>
<name>A0A9X3I9B2_9SPHI</name>
<evidence type="ECO:0000313" key="2">
    <source>
        <dbReference type="Proteomes" id="UP001142592"/>
    </source>
</evidence>
<organism evidence="1 2">
    <name type="scientific">Pedobacter agri</name>
    <dbReference type="NCBI Taxonomy" id="454586"/>
    <lineage>
        <taxon>Bacteria</taxon>
        <taxon>Pseudomonadati</taxon>
        <taxon>Bacteroidota</taxon>
        <taxon>Sphingobacteriia</taxon>
        <taxon>Sphingobacteriales</taxon>
        <taxon>Sphingobacteriaceae</taxon>
        <taxon>Pedobacter</taxon>
    </lineage>
</organism>
<reference evidence="1" key="1">
    <citation type="submission" date="2022-11" db="EMBL/GenBank/DDBJ databases">
        <authorList>
            <person name="Graham C."/>
            <person name="Newman J.D."/>
        </authorList>
    </citation>
    <scope>NUCLEOTIDE SEQUENCE</scope>
    <source>
        <strain evidence="1">DSM 19486</strain>
    </source>
</reference>
<keyword evidence="2" id="KW-1185">Reference proteome</keyword>
<gene>
    <name evidence="1" type="ORF">OQZ29_12795</name>
</gene>
<evidence type="ECO:0000313" key="1">
    <source>
        <dbReference type="EMBL" id="MCX3265631.1"/>
    </source>
</evidence>